<reference evidence="2" key="1">
    <citation type="journal article" date="2015" name="Genome">
        <title>Whole Genome Sequence of the Non-Microcystin-Producing Microcystis aeruginosa Strain NIES-44.</title>
        <authorList>
            <person name="Okano K."/>
            <person name="Miyata N."/>
            <person name="Ozaki Y."/>
        </authorList>
    </citation>
    <scope>NUCLEOTIDE SEQUENCE [LARGE SCALE GENOMIC DNA]</scope>
    <source>
        <strain evidence="2">NIES-44</strain>
    </source>
</reference>
<proteinExistence type="predicted"/>
<accession>A0A0A1VZ78</accession>
<gene>
    <name evidence="1" type="ORF">N44_03663</name>
</gene>
<sequence length="40" mass="4753">MKAVIEFADREFRLILPQLFKTRQSHPRMIDCLSARFSLS</sequence>
<comment type="caution">
    <text evidence="1">The sequence shown here is derived from an EMBL/GenBank/DDBJ whole genome shotgun (WGS) entry which is preliminary data.</text>
</comment>
<protein>
    <submittedName>
        <fullName evidence="1">Uncharacterized protein</fullName>
    </submittedName>
</protein>
<organism evidence="1 2">
    <name type="scientific">Microcystis aeruginosa NIES-44</name>
    <dbReference type="NCBI Taxonomy" id="449439"/>
    <lineage>
        <taxon>Bacteria</taxon>
        <taxon>Bacillati</taxon>
        <taxon>Cyanobacteriota</taxon>
        <taxon>Cyanophyceae</taxon>
        <taxon>Oscillatoriophycideae</taxon>
        <taxon>Chroococcales</taxon>
        <taxon>Microcystaceae</taxon>
        <taxon>Microcystis</taxon>
    </lineage>
</organism>
<name>A0A0A1VZ78_MICAE</name>
<dbReference type="Proteomes" id="UP000030321">
    <property type="component" value="Unassembled WGS sequence"/>
</dbReference>
<dbReference type="AlphaFoldDB" id="A0A0A1VZ78"/>
<evidence type="ECO:0000313" key="2">
    <source>
        <dbReference type="Proteomes" id="UP000030321"/>
    </source>
</evidence>
<evidence type="ECO:0000313" key="1">
    <source>
        <dbReference type="EMBL" id="GAL94808.1"/>
    </source>
</evidence>
<dbReference type="EMBL" id="BBPA01000064">
    <property type="protein sequence ID" value="GAL94808.1"/>
    <property type="molecule type" value="Genomic_DNA"/>
</dbReference>